<keyword evidence="3" id="KW-1185">Reference proteome</keyword>
<evidence type="ECO:0000313" key="3">
    <source>
        <dbReference type="Proteomes" id="UP000585050"/>
    </source>
</evidence>
<name>A0A7X8SIY1_9BACT</name>
<feature type="signal peptide" evidence="1">
    <location>
        <begin position="1"/>
        <end position="20"/>
    </location>
</feature>
<dbReference type="EMBL" id="JABAIL010000002">
    <property type="protein sequence ID" value="NLR90987.1"/>
    <property type="molecule type" value="Genomic_DNA"/>
</dbReference>
<dbReference type="SUPFAM" id="SSF160574">
    <property type="entry name" value="BT0923-like"/>
    <property type="match status" value="1"/>
</dbReference>
<dbReference type="RefSeq" id="WP_168881693.1">
    <property type="nucleotide sequence ID" value="NZ_JABAIL010000002.1"/>
</dbReference>
<accession>A0A7X8SIY1</accession>
<evidence type="ECO:0000256" key="1">
    <source>
        <dbReference type="SAM" id="SignalP"/>
    </source>
</evidence>
<gene>
    <name evidence="2" type="ORF">HGP29_07200</name>
</gene>
<dbReference type="AlphaFoldDB" id="A0A7X8SIY1"/>
<proteinExistence type="predicted"/>
<dbReference type="Proteomes" id="UP000585050">
    <property type="component" value="Unassembled WGS sequence"/>
</dbReference>
<comment type="caution">
    <text evidence="2">The sequence shown here is derived from an EMBL/GenBank/DDBJ whole genome shotgun (WGS) entry which is preliminary data.</text>
</comment>
<organism evidence="2 3">
    <name type="scientific">Flammeovirga agarivorans</name>
    <dbReference type="NCBI Taxonomy" id="2726742"/>
    <lineage>
        <taxon>Bacteria</taxon>
        <taxon>Pseudomonadati</taxon>
        <taxon>Bacteroidota</taxon>
        <taxon>Cytophagia</taxon>
        <taxon>Cytophagales</taxon>
        <taxon>Flammeovirgaceae</taxon>
        <taxon>Flammeovirga</taxon>
    </lineage>
</organism>
<dbReference type="Gene3D" id="3.10.450.360">
    <property type="match status" value="1"/>
</dbReference>
<protein>
    <recommendedName>
        <fullName evidence="4">Beta-lactamase-inhibitor-like PepSY-like domain-containing protein</fullName>
    </recommendedName>
</protein>
<evidence type="ECO:0008006" key="4">
    <source>
        <dbReference type="Google" id="ProtNLM"/>
    </source>
</evidence>
<sequence>MKLKSSLAFGLFLFANVTFAQKAVLKVEQIGEEEIPVNLVEEIEEDYSDFYIDQITVMPSTLLQEDFKVVYKNKPVTGLFSNTYEIVLKTVDGTEKIYMNKDGDVLMVKKDLENVDLPQSITDKINKDYPDWTVLKTIEKVRTKLNKGTELYMVYITKGEDKNVIYFTKTGQYMDNKHTK</sequence>
<keyword evidence="1" id="KW-0732">Signal</keyword>
<feature type="chain" id="PRO_5031050224" description="Beta-lactamase-inhibitor-like PepSY-like domain-containing protein" evidence="1">
    <location>
        <begin position="21"/>
        <end position="180"/>
    </location>
</feature>
<evidence type="ECO:0000313" key="2">
    <source>
        <dbReference type="EMBL" id="NLR90987.1"/>
    </source>
</evidence>
<reference evidence="2 3" key="1">
    <citation type="submission" date="2020-04" db="EMBL/GenBank/DDBJ databases">
        <title>Flammeovirga sp. SR4, a novel species isolated from seawater.</title>
        <authorList>
            <person name="Wang X."/>
        </authorList>
    </citation>
    <scope>NUCLEOTIDE SEQUENCE [LARGE SCALE GENOMIC DNA]</scope>
    <source>
        <strain evidence="2 3">SR4</strain>
    </source>
</reference>